<accession>A0A0C9TFH7</accession>
<keyword evidence="6" id="KW-0325">Glycoprotein</keyword>
<sequence length="518" mass="57349">MNKTLNSNLPPSLGHMAKHLDASETALPIVRNTTMRQDSRKRALKTILLISVIGSLALLWTCKPDGSNRSLGIFHASVTTPNISCSTSNGRSTSHSGYIGLNGDTTENPKRSFFWYFEAENNPKNAPVILTIGGGPGTSGLMSPVSGQSPCGISAEGLTSNQNRWTEQFNLVALDHPIGAGYSYGTRVNNSRDAAIDVYDFLQKFFVLYPHLRKNKFILSGGSYGGIYVPNIATIINFENKAISEGKGQPGAHHINLESMMLSNPLSDPISHFRWLLHYRCVLHEIYNSTTCQELYAALPECLQSIQLAFEIPNVENRVVATDKCFEKLNSDDTHGTVLEDIRKKCDSYPDMGDCFPQFTWMTDTFNNASIKAELGVPDEITFLALNKKVGEEFFSAGDLIQPHYLMFPPLLKDGIRLLHYIGADDGNCGWPGVFSSLKLLQSPFQHDFLNAEDLVWLDTQVPNTTVRSVGKGAGDFTYILIPKAGHFVVRDQPALVKSVVEHWVQNKPFIISRQCDN</sequence>
<dbReference type="Gene3D" id="1.10.287.410">
    <property type="match status" value="1"/>
</dbReference>
<keyword evidence="5" id="KW-0378">Hydrolase</keyword>
<dbReference type="OrthoDB" id="443318at2759"/>
<gene>
    <name evidence="7" type="ORF">M422DRAFT_37435</name>
</gene>
<keyword evidence="4" id="KW-0645">Protease</keyword>
<comment type="similarity">
    <text evidence="1">Belongs to the peptidase S10 family.</text>
</comment>
<dbReference type="HOGENOM" id="CLU_008523_10_0_1"/>
<dbReference type="GO" id="GO:0006508">
    <property type="term" value="P:proteolysis"/>
    <property type="evidence" value="ECO:0007669"/>
    <property type="project" value="UniProtKB-KW"/>
</dbReference>
<dbReference type="Gene3D" id="3.40.50.1820">
    <property type="entry name" value="alpha/beta hydrolase"/>
    <property type="match status" value="1"/>
</dbReference>
<dbReference type="Pfam" id="PF00450">
    <property type="entry name" value="Peptidase_S10"/>
    <property type="match status" value="1"/>
</dbReference>
<protein>
    <recommendedName>
        <fullName evidence="2">carboxypeptidase C</fullName>
        <ecNumber evidence="2">3.4.16.5</ecNumber>
    </recommendedName>
</protein>
<dbReference type="Proteomes" id="UP000054279">
    <property type="component" value="Unassembled WGS sequence"/>
</dbReference>
<dbReference type="InterPro" id="IPR001563">
    <property type="entry name" value="Peptidase_S10"/>
</dbReference>
<dbReference type="GO" id="GO:0004185">
    <property type="term" value="F:serine-type carboxypeptidase activity"/>
    <property type="evidence" value="ECO:0007669"/>
    <property type="project" value="UniProtKB-EC"/>
</dbReference>
<dbReference type="PANTHER" id="PTHR11802">
    <property type="entry name" value="SERINE PROTEASE FAMILY S10 SERINE CARBOXYPEPTIDASE"/>
    <property type="match status" value="1"/>
</dbReference>
<evidence type="ECO:0000256" key="1">
    <source>
        <dbReference type="ARBA" id="ARBA00009431"/>
    </source>
</evidence>
<dbReference type="AlphaFoldDB" id="A0A0C9TFH7"/>
<evidence type="ECO:0000256" key="2">
    <source>
        <dbReference type="ARBA" id="ARBA00012446"/>
    </source>
</evidence>
<organism evidence="7 8">
    <name type="scientific">Sphaerobolus stellatus (strain SS14)</name>
    <dbReference type="NCBI Taxonomy" id="990650"/>
    <lineage>
        <taxon>Eukaryota</taxon>
        <taxon>Fungi</taxon>
        <taxon>Dikarya</taxon>
        <taxon>Basidiomycota</taxon>
        <taxon>Agaricomycotina</taxon>
        <taxon>Agaricomycetes</taxon>
        <taxon>Phallomycetidae</taxon>
        <taxon>Geastrales</taxon>
        <taxon>Sphaerobolaceae</taxon>
        <taxon>Sphaerobolus</taxon>
    </lineage>
</organism>
<evidence type="ECO:0000313" key="7">
    <source>
        <dbReference type="EMBL" id="KIJ28118.1"/>
    </source>
</evidence>
<reference evidence="7 8" key="1">
    <citation type="submission" date="2014-06" db="EMBL/GenBank/DDBJ databases">
        <title>Evolutionary Origins and Diversification of the Mycorrhizal Mutualists.</title>
        <authorList>
            <consortium name="DOE Joint Genome Institute"/>
            <consortium name="Mycorrhizal Genomics Consortium"/>
            <person name="Kohler A."/>
            <person name="Kuo A."/>
            <person name="Nagy L.G."/>
            <person name="Floudas D."/>
            <person name="Copeland A."/>
            <person name="Barry K.W."/>
            <person name="Cichocki N."/>
            <person name="Veneault-Fourrey C."/>
            <person name="LaButti K."/>
            <person name="Lindquist E.A."/>
            <person name="Lipzen A."/>
            <person name="Lundell T."/>
            <person name="Morin E."/>
            <person name="Murat C."/>
            <person name="Riley R."/>
            <person name="Ohm R."/>
            <person name="Sun H."/>
            <person name="Tunlid A."/>
            <person name="Henrissat B."/>
            <person name="Grigoriev I.V."/>
            <person name="Hibbett D.S."/>
            <person name="Martin F."/>
        </authorList>
    </citation>
    <scope>NUCLEOTIDE SEQUENCE [LARGE SCALE GENOMIC DNA]</scope>
    <source>
        <strain evidence="7 8">SS14</strain>
    </source>
</reference>
<name>A0A0C9TFH7_SPHS4</name>
<proteinExistence type="inferred from homology"/>
<evidence type="ECO:0000256" key="6">
    <source>
        <dbReference type="ARBA" id="ARBA00023180"/>
    </source>
</evidence>
<dbReference type="PANTHER" id="PTHR11802:SF113">
    <property type="entry name" value="SERINE CARBOXYPEPTIDASE CTSA-4.1"/>
    <property type="match status" value="1"/>
</dbReference>
<dbReference type="PRINTS" id="PR00724">
    <property type="entry name" value="CRBOXYPTASEC"/>
</dbReference>
<evidence type="ECO:0000256" key="3">
    <source>
        <dbReference type="ARBA" id="ARBA00022645"/>
    </source>
</evidence>
<dbReference type="EMBL" id="KN837314">
    <property type="protein sequence ID" value="KIJ28118.1"/>
    <property type="molecule type" value="Genomic_DNA"/>
</dbReference>
<evidence type="ECO:0000313" key="8">
    <source>
        <dbReference type="Proteomes" id="UP000054279"/>
    </source>
</evidence>
<dbReference type="EC" id="3.4.16.5" evidence="2"/>
<keyword evidence="8" id="KW-1185">Reference proteome</keyword>
<evidence type="ECO:0000256" key="5">
    <source>
        <dbReference type="ARBA" id="ARBA00022801"/>
    </source>
</evidence>
<dbReference type="InterPro" id="IPR029058">
    <property type="entry name" value="AB_hydrolase_fold"/>
</dbReference>
<keyword evidence="3" id="KW-0121">Carboxypeptidase</keyword>
<evidence type="ECO:0000256" key="4">
    <source>
        <dbReference type="ARBA" id="ARBA00022670"/>
    </source>
</evidence>
<dbReference type="SUPFAM" id="SSF53474">
    <property type="entry name" value="alpha/beta-Hydrolases"/>
    <property type="match status" value="1"/>
</dbReference>